<dbReference type="HOGENOM" id="CLU_027176_1_4_1"/>
<accession>A0A072VKP1</accession>
<keyword evidence="3" id="KW-1185">Reference proteome</keyword>
<organism evidence="1 3">
    <name type="scientific">Medicago truncatula</name>
    <name type="common">Barrel medic</name>
    <name type="synonym">Medicago tribuloides</name>
    <dbReference type="NCBI Taxonomy" id="3880"/>
    <lineage>
        <taxon>Eukaryota</taxon>
        <taxon>Viridiplantae</taxon>
        <taxon>Streptophyta</taxon>
        <taxon>Embryophyta</taxon>
        <taxon>Tracheophyta</taxon>
        <taxon>Spermatophyta</taxon>
        <taxon>Magnoliopsida</taxon>
        <taxon>eudicotyledons</taxon>
        <taxon>Gunneridae</taxon>
        <taxon>Pentapetalae</taxon>
        <taxon>rosids</taxon>
        <taxon>fabids</taxon>
        <taxon>Fabales</taxon>
        <taxon>Fabaceae</taxon>
        <taxon>Papilionoideae</taxon>
        <taxon>50 kb inversion clade</taxon>
        <taxon>NPAAA clade</taxon>
        <taxon>Hologalegina</taxon>
        <taxon>IRL clade</taxon>
        <taxon>Trifolieae</taxon>
        <taxon>Medicago</taxon>
    </lineage>
</organism>
<evidence type="ECO:0008006" key="4">
    <source>
        <dbReference type="Google" id="ProtNLM"/>
    </source>
</evidence>
<gene>
    <name evidence="1" type="ordered locus">MTR_1g059560</name>
</gene>
<dbReference type="EMBL" id="CM001217">
    <property type="protein sequence ID" value="KEH41988.1"/>
    <property type="molecule type" value="Genomic_DNA"/>
</dbReference>
<protein>
    <recommendedName>
        <fullName evidence="4">F-box domain-containing protein</fullName>
    </recommendedName>
</protein>
<evidence type="ECO:0000313" key="3">
    <source>
        <dbReference type="Proteomes" id="UP000002051"/>
    </source>
</evidence>
<name>A0A072VKP1_MEDTR</name>
<evidence type="ECO:0000313" key="1">
    <source>
        <dbReference type="EMBL" id="KEH41988.1"/>
    </source>
</evidence>
<evidence type="ECO:0000313" key="2">
    <source>
        <dbReference type="EnsemblPlants" id="KEH41988"/>
    </source>
</evidence>
<reference evidence="2" key="3">
    <citation type="submission" date="2015-04" db="UniProtKB">
        <authorList>
            <consortium name="EnsemblPlants"/>
        </authorList>
    </citation>
    <scope>IDENTIFICATION</scope>
    <source>
        <strain evidence="2">cv. Jemalong A17</strain>
    </source>
</reference>
<dbReference type="EnsemblPlants" id="KEH41988">
    <property type="protein sequence ID" value="KEH41988"/>
    <property type="gene ID" value="MTR_1g059560"/>
</dbReference>
<dbReference type="AlphaFoldDB" id="A0A072VKP1"/>
<proteinExistence type="predicted"/>
<sequence length="150" mass="17164">MQLRCICKSWNSLISNDPDFAREGIIVGGTVNWFANSNVNTCRQAIVSLHLGKESYQDISQPDYGMPSNLTLGIMKDCLCVFSSSLGLYCQDPKMVYISVDDNNVLLLFREFSILKWVVYDRKYHTTRTIKIEDFSWVDSKLYVESLVSP</sequence>
<dbReference type="Proteomes" id="UP000002051">
    <property type="component" value="Unassembled WGS sequence"/>
</dbReference>
<reference evidence="1 3" key="2">
    <citation type="journal article" date="2014" name="BMC Genomics">
        <title>An improved genome release (version Mt4.0) for the model legume Medicago truncatula.</title>
        <authorList>
            <person name="Tang H."/>
            <person name="Krishnakumar V."/>
            <person name="Bidwell S."/>
            <person name="Rosen B."/>
            <person name="Chan A."/>
            <person name="Zhou S."/>
            <person name="Gentzbittel L."/>
            <person name="Childs K.L."/>
            <person name="Yandell M."/>
            <person name="Gundlach H."/>
            <person name="Mayer K.F."/>
            <person name="Schwartz D.C."/>
            <person name="Town C.D."/>
        </authorList>
    </citation>
    <scope>GENOME REANNOTATION</scope>
    <source>
        <strain evidence="1">A17</strain>
        <strain evidence="2 3">cv. Jemalong A17</strain>
    </source>
</reference>
<reference evidence="1 3" key="1">
    <citation type="journal article" date="2011" name="Nature">
        <title>The Medicago genome provides insight into the evolution of rhizobial symbioses.</title>
        <authorList>
            <person name="Young N.D."/>
            <person name="Debelle F."/>
            <person name="Oldroyd G.E."/>
            <person name="Geurts R."/>
            <person name="Cannon S.B."/>
            <person name="Udvardi M.K."/>
            <person name="Benedito V.A."/>
            <person name="Mayer K.F."/>
            <person name="Gouzy J."/>
            <person name="Schoof H."/>
            <person name="Van de Peer Y."/>
            <person name="Proost S."/>
            <person name="Cook D.R."/>
            <person name="Meyers B.C."/>
            <person name="Spannagl M."/>
            <person name="Cheung F."/>
            <person name="De Mita S."/>
            <person name="Krishnakumar V."/>
            <person name="Gundlach H."/>
            <person name="Zhou S."/>
            <person name="Mudge J."/>
            <person name="Bharti A.K."/>
            <person name="Murray J.D."/>
            <person name="Naoumkina M.A."/>
            <person name="Rosen B."/>
            <person name="Silverstein K.A."/>
            <person name="Tang H."/>
            <person name="Rombauts S."/>
            <person name="Zhao P.X."/>
            <person name="Zhou P."/>
            <person name="Barbe V."/>
            <person name="Bardou P."/>
            <person name="Bechner M."/>
            <person name="Bellec A."/>
            <person name="Berger A."/>
            <person name="Berges H."/>
            <person name="Bidwell S."/>
            <person name="Bisseling T."/>
            <person name="Choisne N."/>
            <person name="Couloux A."/>
            <person name="Denny R."/>
            <person name="Deshpande S."/>
            <person name="Dai X."/>
            <person name="Doyle J.J."/>
            <person name="Dudez A.M."/>
            <person name="Farmer A.D."/>
            <person name="Fouteau S."/>
            <person name="Franken C."/>
            <person name="Gibelin C."/>
            <person name="Gish J."/>
            <person name="Goldstein S."/>
            <person name="Gonzalez A.J."/>
            <person name="Green P.J."/>
            <person name="Hallab A."/>
            <person name="Hartog M."/>
            <person name="Hua A."/>
            <person name="Humphray S.J."/>
            <person name="Jeong D.H."/>
            <person name="Jing Y."/>
            <person name="Jocker A."/>
            <person name="Kenton S.M."/>
            <person name="Kim D.J."/>
            <person name="Klee K."/>
            <person name="Lai H."/>
            <person name="Lang C."/>
            <person name="Lin S."/>
            <person name="Macmil S.L."/>
            <person name="Magdelenat G."/>
            <person name="Matthews L."/>
            <person name="McCorrison J."/>
            <person name="Monaghan E.L."/>
            <person name="Mun J.H."/>
            <person name="Najar F.Z."/>
            <person name="Nicholson C."/>
            <person name="Noirot C."/>
            <person name="O'Bleness M."/>
            <person name="Paule C.R."/>
            <person name="Poulain J."/>
            <person name="Prion F."/>
            <person name="Qin B."/>
            <person name="Qu C."/>
            <person name="Retzel E.F."/>
            <person name="Riddle C."/>
            <person name="Sallet E."/>
            <person name="Samain S."/>
            <person name="Samson N."/>
            <person name="Sanders I."/>
            <person name="Saurat O."/>
            <person name="Scarpelli C."/>
            <person name="Schiex T."/>
            <person name="Segurens B."/>
            <person name="Severin A.J."/>
            <person name="Sherrier D.J."/>
            <person name="Shi R."/>
            <person name="Sims S."/>
            <person name="Singer S.R."/>
            <person name="Sinharoy S."/>
            <person name="Sterck L."/>
            <person name="Viollet A."/>
            <person name="Wang B.B."/>
            <person name="Wang K."/>
            <person name="Wang M."/>
            <person name="Wang X."/>
            <person name="Warfsmann J."/>
            <person name="Weissenbach J."/>
            <person name="White D.D."/>
            <person name="White J.D."/>
            <person name="Wiley G.B."/>
            <person name="Wincker P."/>
            <person name="Xing Y."/>
            <person name="Yang L."/>
            <person name="Yao Z."/>
            <person name="Ying F."/>
            <person name="Zhai J."/>
            <person name="Zhou L."/>
            <person name="Zuber A."/>
            <person name="Denarie J."/>
            <person name="Dixon R.A."/>
            <person name="May G.D."/>
            <person name="Schwartz D.C."/>
            <person name="Rogers J."/>
            <person name="Quetier F."/>
            <person name="Town C.D."/>
            <person name="Roe B.A."/>
        </authorList>
    </citation>
    <scope>NUCLEOTIDE SEQUENCE [LARGE SCALE GENOMIC DNA]</scope>
    <source>
        <strain evidence="1">A17</strain>
        <strain evidence="2 3">cv. Jemalong A17</strain>
    </source>
</reference>